<dbReference type="AlphaFoldDB" id="A0A0R1ZIQ7"/>
<comment type="caution">
    <text evidence="1">The sequence shown here is derived from an EMBL/GenBank/DDBJ whole genome shotgun (WGS) entry which is preliminary data.</text>
</comment>
<accession>A0A0R1ZIQ7</accession>
<keyword evidence="2" id="KW-1185">Reference proteome</keyword>
<dbReference type="Proteomes" id="UP000051679">
    <property type="component" value="Unassembled WGS sequence"/>
</dbReference>
<reference evidence="1 2" key="1">
    <citation type="journal article" date="2015" name="Genome Announc.">
        <title>Expanding the biotechnology potential of lactobacilli through comparative genomics of 213 strains and associated genera.</title>
        <authorList>
            <person name="Sun Z."/>
            <person name="Harris H.M."/>
            <person name="McCann A."/>
            <person name="Guo C."/>
            <person name="Argimon S."/>
            <person name="Zhang W."/>
            <person name="Yang X."/>
            <person name="Jeffery I.B."/>
            <person name="Cooney J.C."/>
            <person name="Kagawa T.F."/>
            <person name="Liu W."/>
            <person name="Song Y."/>
            <person name="Salvetti E."/>
            <person name="Wrobel A."/>
            <person name="Rasinkangas P."/>
            <person name="Parkhill J."/>
            <person name="Rea M.C."/>
            <person name="O'Sullivan O."/>
            <person name="Ritari J."/>
            <person name="Douillard F.P."/>
            <person name="Paul Ross R."/>
            <person name="Yang R."/>
            <person name="Briner A.E."/>
            <person name="Felis G.E."/>
            <person name="de Vos W.M."/>
            <person name="Barrangou R."/>
            <person name="Klaenhammer T.R."/>
            <person name="Caufield P.W."/>
            <person name="Cui Y."/>
            <person name="Zhang H."/>
            <person name="O'Toole P.W."/>
        </authorList>
    </citation>
    <scope>NUCLEOTIDE SEQUENCE [LARGE SCALE GENOMIC DNA]</scope>
    <source>
        <strain evidence="1 2">DSM 20505</strain>
    </source>
</reference>
<evidence type="ECO:0000313" key="1">
    <source>
        <dbReference type="EMBL" id="KRM54824.1"/>
    </source>
</evidence>
<evidence type="ECO:0000313" key="2">
    <source>
        <dbReference type="Proteomes" id="UP000051679"/>
    </source>
</evidence>
<organism evidence="1 2">
    <name type="scientific">Lacticaseibacillus sharpeae JCM 1186 = DSM 20505</name>
    <dbReference type="NCBI Taxonomy" id="1291052"/>
    <lineage>
        <taxon>Bacteria</taxon>
        <taxon>Bacillati</taxon>
        <taxon>Bacillota</taxon>
        <taxon>Bacilli</taxon>
        <taxon>Lactobacillales</taxon>
        <taxon>Lactobacillaceae</taxon>
        <taxon>Lacticaseibacillus</taxon>
    </lineage>
</organism>
<dbReference type="PATRIC" id="fig|1291052.5.peg.2308"/>
<protein>
    <submittedName>
        <fullName evidence="1">Uncharacterized protein</fullName>
    </submittedName>
</protein>
<gene>
    <name evidence="1" type="ORF">FC18_GL002241</name>
</gene>
<proteinExistence type="predicted"/>
<sequence>MNWTEKLAKILRDKVVRSVNGVTPTDGEVALVSSPFNLLLDSNQSLMPFNNKSWTHDSKFVTGERAVALAGKTVSVSVDIENGPEQKTHLGVFYLNASGARTVIKVPVTPAYIEAGASGTFTTTLVVPTDITDRLEVCVLGAIQDWTANIGHEMINLGNYPMPYAPAVVTSFGGQLPDSEGNIDMSAYATQSGDNVWSGHNEFTGTGGLPNAEAFRKGTFDFNATSGSFIMQIESSAGTYKNGPTNPGADEGEFGWGTAVAFDDGVQGTQLVFPDNGQYVHMRIRDANGKWKVWTRLATDSDITSLNNKISALEAQISGGAVNLIDRTGELVGQMLSADGTQQAFDASDLMANHIPVQPGHILKFAVTGVYLNNSYAFRWNYYDSTGQYMGRQSTAINNFEWIVPDGVASIWVSYPSTGEVSLTDVTIIETRIELLEAKMVATTATTTTA</sequence>
<dbReference type="RefSeq" id="WP_054677380.1">
    <property type="nucleotide sequence ID" value="NZ_AYYO01000044.1"/>
</dbReference>
<dbReference type="STRING" id="1291052.FC18_GL002241"/>
<name>A0A0R1ZIQ7_9LACO</name>
<dbReference type="EMBL" id="AYYO01000044">
    <property type="protein sequence ID" value="KRM54824.1"/>
    <property type="molecule type" value="Genomic_DNA"/>
</dbReference>